<dbReference type="Pfam" id="PF14354">
    <property type="entry name" value="Lar_restr_allev"/>
    <property type="match status" value="1"/>
</dbReference>
<protein>
    <submittedName>
        <fullName evidence="1">Restriction alleviation protein Lar</fullName>
    </submittedName>
</protein>
<gene>
    <name evidence="1" type="ORF">LMKDKBCB_02285</name>
</gene>
<evidence type="ECO:0000313" key="2">
    <source>
        <dbReference type="Proteomes" id="UP000330807"/>
    </source>
</evidence>
<dbReference type="EMBL" id="CABWIH010000058">
    <property type="protein sequence ID" value="VWM02388.1"/>
    <property type="molecule type" value="Genomic_DNA"/>
</dbReference>
<evidence type="ECO:0000313" key="1">
    <source>
        <dbReference type="EMBL" id="VWM02388.1"/>
    </source>
</evidence>
<dbReference type="AlphaFoldDB" id="A0A5K1JFC5"/>
<dbReference type="Proteomes" id="UP000330807">
    <property type="component" value="Unassembled WGS sequence"/>
</dbReference>
<name>A0A5K1JFC5_9ACTN</name>
<organism evidence="1 2">
    <name type="scientific">Collinsella aerofaciens</name>
    <dbReference type="NCBI Taxonomy" id="74426"/>
    <lineage>
        <taxon>Bacteria</taxon>
        <taxon>Bacillati</taxon>
        <taxon>Actinomycetota</taxon>
        <taxon>Coriobacteriia</taxon>
        <taxon>Coriobacteriales</taxon>
        <taxon>Coriobacteriaceae</taxon>
        <taxon>Collinsella</taxon>
    </lineage>
</organism>
<proteinExistence type="predicted"/>
<accession>A0A5K1JFC5</accession>
<sequence length="106" mass="12061">MNVGDCTYCGKRRINFNQDEDHIMRIENNERGDYFIATGELMIDSVPISFCPFCGGPAEFAYGGYWEGELFKVKCSNKDKCVILPETGAYFIKQQAAAAWNRRVND</sequence>
<reference evidence="1 2" key="1">
    <citation type="submission" date="2019-10" db="EMBL/GenBank/DDBJ databases">
        <authorList>
            <person name="Wolf R A."/>
        </authorList>
    </citation>
    <scope>NUCLEOTIDE SEQUENCE [LARGE SCALE GENOMIC DNA]</scope>
    <source>
        <strain evidence="1">Collinsella_aerofaciens_AK_138A</strain>
    </source>
</reference>